<evidence type="ECO:0000313" key="3">
    <source>
        <dbReference type="Proteomes" id="UP000198418"/>
    </source>
</evidence>
<dbReference type="InterPro" id="IPR009333">
    <property type="entry name" value="DUF992"/>
</dbReference>
<reference evidence="3" key="1">
    <citation type="submission" date="2017-06" db="EMBL/GenBank/DDBJ databases">
        <authorList>
            <person name="Varghese N."/>
            <person name="Submissions S."/>
        </authorList>
    </citation>
    <scope>NUCLEOTIDE SEQUENCE [LARGE SCALE GENOMIC DNA]</scope>
    <source>
        <strain evidence="3">DSM 137</strain>
    </source>
</reference>
<dbReference type="Proteomes" id="UP000198418">
    <property type="component" value="Unassembled WGS sequence"/>
</dbReference>
<evidence type="ECO:0000256" key="1">
    <source>
        <dbReference type="SAM" id="SignalP"/>
    </source>
</evidence>
<dbReference type="OrthoDB" id="7362478at2"/>
<evidence type="ECO:0008006" key="4">
    <source>
        <dbReference type="Google" id="ProtNLM"/>
    </source>
</evidence>
<dbReference type="Pfam" id="PF06186">
    <property type="entry name" value="DUF992"/>
    <property type="match status" value="1"/>
</dbReference>
<accession>A0A212R7Y5</accession>
<feature type="chain" id="PRO_5012894426" description="DUF992 domain-containing protein" evidence="1">
    <location>
        <begin position="22"/>
        <end position="168"/>
    </location>
</feature>
<dbReference type="InterPro" id="IPR037171">
    <property type="entry name" value="NagB/RpiA_transferase-like"/>
</dbReference>
<dbReference type="SUPFAM" id="SSF100950">
    <property type="entry name" value="NagB/RpiA/CoA transferase-like"/>
    <property type="match status" value="1"/>
</dbReference>
<proteinExistence type="predicted"/>
<feature type="signal peptide" evidence="1">
    <location>
        <begin position="1"/>
        <end position="21"/>
    </location>
</feature>
<gene>
    <name evidence="2" type="ORF">SAMN06265338_10328</name>
</gene>
<dbReference type="RefSeq" id="WP_088520168.1">
    <property type="nucleotide sequence ID" value="NZ_FYDG01000003.1"/>
</dbReference>
<keyword evidence="1" id="KW-0732">Signal</keyword>
<evidence type="ECO:0000313" key="2">
    <source>
        <dbReference type="EMBL" id="SNB68267.1"/>
    </source>
</evidence>
<name>A0A212R7Y5_RHOAC</name>
<dbReference type="AlphaFoldDB" id="A0A212R7Y5"/>
<protein>
    <recommendedName>
        <fullName evidence="4">DUF992 domain-containing protein</fullName>
    </recommendedName>
</protein>
<dbReference type="EMBL" id="FYDG01000003">
    <property type="protein sequence ID" value="SNB68267.1"/>
    <property type="molecule type" value="Genomic_DNA"/>
</dbReference>
<sequence length="168" mass="17161">MKTFRLAVAFAAACAALPAAAQGVQVGALTCDTSAAIAMIVMQRQDIRCVFAPADGGPVDYYKGHLDAYGLTIGAIARGKLAWAVLGPAQAAPHGALAGSYSGLGAQVAFGGGGGVNLLVGDTNRVFTLQPLSAEGHVGANVAAGVARVTLKPAPESRPRRFWDRWDD</sequence>
<keyword evidence="3" id="KW-1185">Reference proteome</keyword>
<organism evidence="2 3">
    <name type="scientific">Rhodoblastus acidophilus</name>
    <name type="common">Rhodopseudomonas acidophila</name>
    <dbReference type="NCBI Taxonomy" id="1074"/>
    <lineage>
        <taxon>Bacteria</taxon>
        <taxon>Pseudomonadati</taxon>
        <taxon>Pseudomonadota</taxon>
        <taxon>Alphaproteobacteria</taxon>
        <taxon>Hyphomicrobiales</taxon>
        <taxon>Rhodoblastaceae</taxon>
        <taxon>Rhodoblastus</taxon>
    </lineage>
</organism>